<feature type="domain" description="Malate synthase TIM barrel" evidence="7">
    <location>
        <begin position="153"/>
        <end position="399"/>
    </location>
</feature>
<reference evidence="10" key="1">
    <citation type="submission" date="2025-08" db="UniProtKB">
        <authorList>
            <consortium name="RefSeq"/>
        </authorList>
    </citation>
    <scope>IDENTIFICATION</scope>
</reference>
<feature type="domain" description="Malate synthase C-terminal" evidence="8">
    <location>
        <begin position="406"/>
        <end position="523"/>
    </location>
</feature>
<accession>A0AAJ7FGE9</accession>
<keyword evidence="3" id="KW-0816">Tricarboxylic acid cycle</keyword>
<gene>
    <name evidence="10" type="primary">LOC107265528</name>
</gene>
<dbReference type="Proteomes" id="UP000694920">
    <property type="component" value="Unplaced"/>
</dbReference>
<dbReference type="GO" id="GO:0006097">
    <property type="term" value="P:glyoxylate cycle"/>
    <property type="evidence" value="ECO:0007669"/>
    <property type="project" value="UniProtKB-KW"/>
</dbReference>
<dbReference type="GeneID" id="107265528"/>
<dbReference type="SUPFAM" id="SSF51645">
    <property type="entry name" value="Malate synthase G"/>
    <property type="match status" value="1"/>
</dbReference>
<keyword evidence="9" id="KW-1185">Reference proteome</keyword>
<evidence type="ECO:0000256" key="6">
    <source>
        <dbReference type="PIRSR" id="PIRSR001363-1"/>
    </source>
</evidence>
<dbReference type="GO" id="GO:0005737">
    <property type="term" value="C:cytoplasm"/>
    <property type="evidence" value="ECO:0007669"/>
    <property type="project" value="TreeGrafter"/>
</dbReference>
<feature type="active site" description="Proton acceptor" evidence="6">
    <location>
        <position position="156"/>
    </location>
</feature>
<dbReference type="InterPro" id="IPR001465">
    <property type="entry name" value="Malate_synthase_TIM"/>
</dbReference>
<comment type="catalytic activity">
    <reaction evidence="5">
        <text>glyoxylate + acetyl-CoA + H2O = (S)-malate + CoA + H(+)</text>
        <dbReference type="Rhea" id="RHEA:18181"/>
        <dbReference type="ChEBI" id="CHEBI:15377"/>
        <dbReference type="ChEBI" id="CHEBI:15378"/>
        <dbReference type="ChEBI" id="CHEBI:15589"/>
        <dbReference type="ChEBI" id="CHEBI:36655"/>
        <dbReference type="ChEBI" id="CHEBI:57287"/>
        <dbReference type="ChEBI" id="CHEBI:57288"/>
        <dbReference type="EC" id="2.3.3.9"/>
    </reaction>
</comment>
<dbReference type="Pfam" id="PF01274">
    <property type="entry name" value="MS_TIM-barrel"/>
    <property type="match status" value="1"/>
</dbReference>
<evidence type="ECO:0000256" key="5">
    <source>
        <dbReference type="ARBA" id="ARBA00047918"/>
    </source>
</evidence>
<dbReference type="Pfam" id="PF20659">
    <property type="entry name" value="MS_C"/>
    <property type="match status" value="1"/>
</dbReference>
<protein>
    <recommendedName>
        <fullName evidence="1">malate synthase</fullName>
        <ecNumber evidence="1">2.3.3.9</ecNumber>
    </recommendedName>
</protein>
<dbReference type="EC" id="2.3.3.9" evidence="1"/>
<evidence type="ECO:0000313" key="9">
    <source>
        <dbReference type="Proteomes" id="UP000694920"/>
    </source>
</evidence>
<organism evidence="9 10">
    <name type="scientific">Cephus cinctus</name>
    <name type="common">Wheat stem sawfly</name>
    <dbReference type="NCBI Taxonomy" id="211228"/>
    <lineage>
        <taxon>Eukaryota</taxon>
        <taxon>Metazoa</taxon>
        <taxon>Ecdysozoa</taxon>
        <taxon>Arthropoda</taxon>
        <taxon>Hexapoda</taxon>
        <taxon>Insecta</taxon>
        <taxon>Pterygota</taxon>
        <taxon>Neoptera</taxon>
        <taxon>Endopterygota</taxon>
        <taxon>Hymenoptera</taxon>
        <taxon>Cephoidea</taxon>
        <taxon>Cephidae</taxon>
        <taxon>Cephus</taxon>
    </lineage>
</organism>
<evidence type="ECO:0000256" key="2">
    <source>
        <dbReference type="ARBA" id="ARBA00022435"/>
    </source>
</evidence>
<dbReference type="GO" id="GO:0004474">
    <property type="term" value="F:malate synthase activity"/>
    <property type="evidence" value="ECO:0007669"/>
    <property type="project" value="UniProtKB-EC"/>
</dbReference>
<dbReference type="InterPro" id="IPR011076">
    <property type="entry name" value="Malate_synth_sf"/>
</dbReference>
<dbReference type="PANTHER" id="PTHR42902">
    <property type="entry name" value="MALATE SYNTHASE"/>
    <property type="match status" value="1"/>
</dbReference>
<sequence length="534" mass="60879">MTNVFLNSPPKGLEKEFNVLFTSEAIEFLTELVIQFDRKVEELYSTRLSRKCDFKNTPKIPKFLKSEITHQEWKVAPVGKRLQNRHLDLGDVSPTNYEHFTAALCADVQGIQVDFDDGHCPSWGNQIAGLFNVYQAVHNQLPNVPLIQKAPILMLRPRAWNMLEHNVTINGKEIPGPLFDFGLLCFHNAEILSQYDSGPFFYLSKMEGFNEAHLWNDIFTWTQLRLRIPYGTIKACVLIENILSSFEMESILFELRDHSLGLNCGIWDYAASIINKFGSDAAFVLPDRNKYVNMNRHFLKKYMELVVKTCHRRKAHATGGMAALLLPADKNSKEYKSVIDKVTAAKLAEVRAGVDGFMVYDLGLVPSINQLWKEYGGPFPNQISYPGIPIEITEADLLKLPKGGVTINGLRHNISVGILFIFNWLNGKGHFPYKGSVEDSATAEISRSQIWQWIRHGAQVEDSNEIVTRQLVNNYATDVIKPLAEEYAKTTQEKIKLFEAFDVFLEIVNHREFPDFLTTYLNDEHIVRKAHAKL</sequence>
<dbReference type="Gene3D" id="3.20.20.360">
    <property type="entry name" value="Malate synthase, domain 3"/>
    <property type="match status" value="1"/>
</dbReference>
<dbReference type="InterPro" id="IPR006252">
    <property type="entry name" value="Malate_synthA"/>
</dbReference>
<feature type="active site" description="Proton donor" evidence="6">
    <location>
        <position position="439"/>
    </location>
</feature>
<dbReference type="GO" id="GO:0006099">
    <property type="term" value="P:tricarboxylic acid cycle"/>
    <property type="evidence" value="ECO:0007669"/>
    <property type="project" value="UniProtKB-KW"/>
</dbReference>
<evidence type="ECO:0000259" key="8">
    <source>
        <dbReference type="Pfam" id="PF20659"/>
    </source>
</evidence>
<name>A0AAJ7FGE9_CEPCN</name>
<dbReference type="FunFam" id="3.20.20.360:FF:000001">
    <property type="entry name" value="Malate synthase"/>
    <property type="match status" value="1"/>
</dbReference>
<dbReference type="PANTHER" id="PTHR42902:SF2">
    <property type="entry name" value="MALATE SYNTHASE"/>
    <property type="match status" value="1"/>
</dbReference>
<evidence type="ECO:0000256" key="4">
    <source>
        <dbReference type="ARBA" id="ARBA00022679"/>
    </source>
</evidence>
<evidence type="ECO:0000313" key="10">
    <source>
        <dbReference type="RefSeq" id="XP_015590568.1"/>
    </source>
</evidence>
<dbReference type="AlphaFoldDB" id="A0AAJ7FGE9"/>
<dbReference type="Gene3D" id="1.20.1220.12">
    <property type="entry name" value="Malate synthase, domain III"/>
    <property type="match status" value="1"/>
</dbReference>
<dbReference type="FunFam" id="1.20.1220.12:FF:000001">
    <property type="entry name" value="Malate synthase"/>
    <property type="match status" value="1"/>
</dbReference>
<dbReference type="KEGG" id="ccin:107265528"/>
<dbReference type="RefSeq" id="XP_015590568.1">
    <property type="nucleotide sequence ID" value="XM_015735082.2"/>
</dbReference>
<evidence type="ECO:0000256" key="3">
    <source>
        <dbReference type="ARBA" id="ARBA00022532"/>
    </source>
</evidence>
<dbReference type="PIRSF" id="PIRSF001363">
    <property type="entry name" value="Malate_synth"/>
    <property type="match status" value="1"/>
</dbReference>
<dbReference type="InterPro" id="IPR046363">
    <property type="entry name" value="MS_N_TIM-barrel_dom"/>
</dbReference>
<evidence type="ECO:0000256" key="1">
    <source>
        <dbReference type="ARBA" id="ARBA00012636"/>
    </source>
</evidence>
<dbReference type="InterPro" id="IPR044856">
    <property type="entry name" value="Malate_synth_C_sf"/>
</dbReference>
<keyword evidence="4" id="KW-0808">Transferase</keyword>
<evidence type="ECO:0000259" key="7">
    <source>
        <dbReference type="Pfam" id="PF01274"/>
    </source>
</evidence>
<proteinExistence type="predicted"/>
<dbReference type="InterPro" id="IPR048355">
    <property type="entry name" value="MS_C"/>
</dbReference>
<keyword evidence="2" id="KW-0329">Glyoxylate bypass</keyword>